<organism evidence="1 2">
    <name type="scientific">Scutellospora calospora</name>
    <dbReference type="NCBI Taxonomy" id="85575"/>
    <lineage>
        <taxon>Eukaryota</taxon>
        <taxon>Fungi</taxon>
        <taxon>Fungi incertae sedis</taxon>
        <taxon>Mucoromycota</taxon>
        <taxon>Glomeromycotina</taxon>
        <taxon>Glomeromycetes</taxon>
        <taxon>Diversisporales</taxon>
        <taxon>Gigasporaceae</taxon>
        <taxon>Scutellospora</taxon>
    </lineage>
</organism>
<protein>
    <submittedName>
        <fullName evidence="1">9751_t:CDS:1</fullName>
    </submittedName>
</protein>
<accession>A0ACA9PK76</accession>
<feature type="non-terminal residue" evidence="1">
    <location>
        <position position="1"/>
    </location>
</feature>
<gene>
    <name evidence="1" type="ORF">SCALOS_LOCUS10936</name>
</gene>
<dbReference type="EMBL" id="CAJVPM010043912">
    <property type="protein sequence ID" value="CAG8712795.1"/>
    <property type="molecule type" value="Genomic_DNA"/>
</dbReference>
<evidence type="ECO:0000313" key="2">
    <source>
        <dbReference type="Proteomes" id="UP000789860"/>
    </source>
</evidence>
<name>A0ACA9PK76_9GLOM</name>
<sequence length="89" mass="10321">EAKHIDYSDEFILESVKERLDAYNIKTLPDYQALADVIVMLCIRLAELKTLCITDTGVMGYVKNRGQLDIPRKFRSMEKNQERAKELLT</sequence>
<evidence type="ECO:0000313" key="1">
    <source>
        <dbReference type="EMBL" id="CAG8712795.1"/>
    </source>
</evidence>
<reference evidence="1" key="1">
    <citation type="submission" date="2021-06" db="EMBL/GenBank/DDBJ databases">
        <authorList>
            <person name="Kallberg Y."/>
            <person name="Tangrot J."/>
            <person name="Rosling A."/>
        </authorList>
    </citation>
    <scope>NUCLEOTIDE SEQUENCE</scope>
    <source>
        <strain evidence="1">AU212A</strain>
    </source>
</reference>
<proteinExistence type="predicted"/>
<comment type="caution">
    <text evidence="1">The sequence shown here is derived from an EMBL/GenBank/DDBJ whole genome shotgun (WGS) entry which is preliminary data.</text>
</comment>
<dbReference type="Proteomes" id="UP000789860">
    <property type="component" value="Unassembled WGS sequence"/>
</dbReference>
<keyword evidence="2" id="KW-1185">Reference proteome</keyword>